<dbReference type="OrthoDB" id="9936937at2759"/>
<dbReference type="AlphaFoldDB" id="A0A433DIS5"/>
<dbReference type="InterPro" id="IPR032259">
    <property type="entry name" value="HIBYL-CoA-H"/>
</dbReference>
<proteinExistence type="predicted"/>
<dbReference type="Pfam" id="PF16113">
    <property type="entry name" value="ECH_2"/>
    <property type="match status" value="1"/>
</dbReference>
<dbReference type="GO" id="GO:0005739">
    <property type="term" value="C:mitochondrion"/>
    <property type="evidence" value="ECO:0007669"/>
    <property type="project" value="TreeGrafter"/>
</dbReference>
<evidence type="ECO:0000313" key="4">
    <source>
        <dbReference type="EMBL" id="RUP50753.1"/>
    </source>
</evidence>
<dbReference type="InterPro" id="IPR058841">
    <property type="entry name" value="HTH_76"/>
</dbReference>
<keyword evidence="1" id="KW-0378">Hydrolase</keyword>
<dbReference type="PANTHER" id="PTHR43176">
    <property type="entry name" value="3-HYDROXYISOBUTYRYL-COA HYDROLASE-RELATED"/>
    <property type="match status" value="1"/>
</dbReference>
<comment type="caution">
    <text evidence="4">The sequence shown here is derived from an EMBL/GenBank/DDBJ whole genome shotgun (WGS) entry which is preliminary data.</text>
</comment>
<dbReference type="InterPro" id="IPR045004">
    <property type="entry name" value="ECH_dom"/>
</dbReference>
<evidence type="ECO:0000259" key="2">
    <source>
        <dbReference type="Pfam" id="PF16113"/>
    </source>
</evidence>
<accession>A0A433DIS5</accession>
<dbReference type="InterPro" id="IPR029045">
    <property type="entry name" value="ClpP/crotonase-like_dom_sf"/>
</dbReference>
<dbReference type="Proteomes" id="UP000268093">
    <property type="component" value="Unassembled WGS sequence"/>
</dbReference>
<feature type="domain" description="Enoyl-CoA hydratase/isomerase" evidence="2">
    <location>
        <begin position="208"/>
        <end position="510"/>
    </location>
</feature>
<dbReference type="EMBL" id="RBNI01001201">
    <property type="protein sequence ID" value="RUP50753.1"/>
    <property type="molecule type" value="Genomic_DNA"/>
</dbReference>
<dbReference type="SUPFAM" id="SSF52096">
    <property type="entry name" value="ClpP/crotonase"/>
    <property type="match status" value="1"/>
</dbReference>
<reference evidence="4 5" key="1">
    <citation type="journal article" date="2018" name="New Phytol.">
        <title>Phylogenomics of Endogonaceae and evolution of mycorrhizas within Mucoromycota.</title>
        <authorList>
            <person name="Chang Y."/>
            <person name="Desiro A."/>
            <person name="Na H."/>
            <person name="Sandor L."/>
            <person name="Lipzen A."/>
            <person name="Clum A."/>
            <person name="Barry K."/>
            <person name="Grigoriev I.V."/>
            <person name="Martin F.M."/>
            <person name="Stajich J.E."/>
            <person name="Smith M.E."/>
            <person name="Bonito G."/>
            <person name="Spatafora J.W."/>
        </authorList>
    </citation>
    <scope>NUCLEOTIDE SEQUENCE [LARGE SCALE GENOMIC DNA]</scope>
    <source>
        <strain evidence="4 5">GMNB39</strain>
    </source>
</reference>
<evidence type="ECO:0000259" key="3">
    <source>
        <dbReference type="Pfam" id="PF25871"/>
    </source>
</evidence>
<feature type="domain" description="PEX14-like helix-turn-helix" evidence="3">
    <location>
        <begin position="90"/>
        <end position="160"/>
    </location>
</feature>
<evidence type="ECO:0000256" key="1">
    <source>
        <dbReference type="ARBA" id="ARBA00022801"/>
    </source>
</evidence>
<protein>
    <recommendedName>
        <fullName evidence="6">3-hydroxyisobutyryl-coenzyme A hydrolase</fullName>
    </recommendedName>
</protein>
<dbReference type="GO" id="GO:0003860">
    <property type="term" value="F:3-hydroxyisobutyryl-CoA hydrolase activity"/>
    <property type="evidence" value="ECO:0007669"/>
    <property type="project" value="InterPro"/>
</dbReference>
<dbReference type="GO" id="GO:0006574">
    <property type="term" value="P:L-valine catabolic process"/>
    <property type="evidence" value="ECO:0007669"/>
    <property type="project" value="TreeGrafter"/>
</dbReference>
<keyword evidence="5" id="KW-1185">Reference proteome</keyword>
<dbReference type="Pfam" id="PF25871">
    <property type="entry name" value="HTH_76"/>
    <property type="match status" value="2"/>
</dbReference>
<evidence type="ECO:0000313" key="5">
    <source>
        <dbReference type="Proteomes" id="UP000268093"/>
    </source>
</evidence>
<sequence>MASIYASKDLPFSLEQLKTFHSFHSYNWNADATFKNGLKSIDQTNPTQILKAKHFYFSRYITPIDIDQYLLWEKYIDTTKQDHANPPHVDIFERFEAYDFDRDERFLNGLPNIVAGLVKKQAALDKEAYDREMTKAKAYYYSKLVEPFDFVEYLRWHDEKNKNDAPACPYAHLWQHKVKQDSKPSHADHSTKTFLRVTSPLANQGALRLTLSSPHTLNILTSRRLAQISSTIAQCTSDPNITSLILSADTDTPEAPQSVDRDAPIVRVFSEGLPLQQTVNTARGSSAPEKAIDALLRSYHRLSYDLHAFSFSPINKPVITLIDGRFDWTCLTLSTCGTIRIITENAVLPSPDSFARLHDPLLGLPFLSRLVSLSTSTTKPAHALPPRGCALYLSLASPDLHLRGPDLLKLGMADYFVPSSKLDDVLKGVVGNAGCPAPHTAKAVEIALSAEKVYPGPAKIDVWRREVEECFDKLERVEDVFARLRDINNNWSKGILEHLQKQSPTLLKVSCFFAPIQGETFTPIWTPASLSDVSDATVDTFFSFPTSEEDGELAFVGQMEVVPEDIVTFEPGEDDAQGEVVDERFVEGLSAQIKAIGLGAKDEADDGEVVTCPVTGMVGKRPAEHP</sequence>
<dbReference type="Gene3D" id="3.90.226.10">
    <property type="entry name" value="2-enoyl-CoA Hydratase, Chain A, domain 1"/>
    <property type="match status" value="1"/>
</dbReference>
<gene>
    <name evidence="4" type="ORF">BC936DRAFT_137825</name>
</gene>
<name>A0A433DIS5_9FUNG</name>
<dbReference type="PANTHER" id="PTHR43176:SF1">
    <property type="entry name" value="ENOYL-COA HYDRATASE_ISOMERASE DOMAIN-CONTAINING PROTEIN"/>
    <property type="match status" value="1"/>
</dbReference>
<evidence type="ECO:0008006" key="6">
    <source>
        <dbReference type="Google" id="ProtNLM"/>
    </source>
</evidence>
<feature type="domain" description="PEX14-like helix-turn-helix" evidence="3">
    <location>
        <begin position="19"/>
        <end position="74"/>
    </location>
</feature>
<organism evidence="4 5">
    <name type="scientific">Jimgerdemannia flammicorona</name>
    <dbReference type="NCBI Taxonomy" id="994334"/>
    <lineage>
        <taxon>Eukaryota</taxon>
        <taxon>Fungi</taxon>
        <taxon>Fungi incertae sedis</taxon>
        <taxon>Mucoromycota</taxon>
        <taxon>Mucoromycotina</taxon>
        <taxon>Endogonomycetes</taxon>
        <taxon>Endogonales</taxon>
        <taxon>Endogonaceae</taxon>
        <taxon>Jimgerdemannia</taxon>
    </lineage>
</organism>